<name>A0A1J4KME9_9EUKA</name>
<keyword evidence="3" id="KW-0862">Zinc</keyword>
<feature type="compositionally biased region" description="Low complexity" evidence="5">
    <location>
        <begin position="464"/>
        <end position="473"/>
    </location>
</feature>
<dbReference type="PANTHER" id="PTHR46280">
    <property type="entry name" value="PLECKSTRIN HOMOLOGY DOMAIN-CONTAINING FAMILY F MEMBER 2-RELATED"/>
    <property type="match status" value="1"/>
</dbReference>
<dbReference type="AlphaFoldDB" id="A0A1J4KME9"/>
<keyword evidence="2 4" id="KW-0863">Zinc-finger</keyword>
<dbReference type="PANTHER" id="PTHR46280:SF3">
    <property type="entry name" value="PLECKSTRIN HOMOLOGY DOMAIN-CONTAINING FAMILY F MEMBER 1 HOMOLOG"/>
    <property type="match status" value="1"/>
</dbReference>
<dbReference type="InterPro" id="IPR051765">
    <property type="entry name" value="PH_domain-containing_F"/>
</dbReference>
<evidence type="ECO:0000256" key="2">
    <source>
        <dbReference type="ARBA" id="ARBA00022771"/>
    </source>
</evidence>
<dbReference type="GO" id="GO:0008333">
    <property type="term" value="P:endosome to lysosome transport"/>
    <property type="evidence" value="ECO:0007669"/>
    <property type="project" value="TreeGrafter"/>
</dbReference>
<proteinExistence type="predicted"/>
<dbReference type="PROSITE" id="PS50178">
    <property type="entry name" value="ZF_FYVE"/>
    <property type="match status" value="1"/>
</dbReference>
<dbReference type="GO" id="GO:0007032">
    <property type="term" value="P:endosome organization"/>
    <property type="evidence" value="ECO:0007669"/>
    <property type="project" value="TreeGrafter"/>
</dbReference>
<dbReference type="SUPFAM" id="SSF50729">
    <property type="entry name" value="PH domain-like"/>
    <property type="match status" value="1"/>
</dbReference>
<feature type="compositionally biased region" description="Polar residues" evidence="5">
    <location>
        <begin position="449"/>
        <end position="463"/>
    </location>
</feature>
<dbReference type="GO" id="GO:0005769">
    <property type="term" value="C:early endosome"/>
    <property type="evidence" value="ECO:0007669"/>
    <property type="project" value="TreeGrafter"/>
</dbReference>
<feature type="domain" description="FYVE-type" evidence="6">
    <location>
        <begin position="374"/>
        <end position="434"/>
    </location>
</feature>
<feature type="region of interest" description="Disordered" evidence="5">
    <location>
        <begin position="443"/>
        <end position="490"/>
    </location>
</feature>
<evidence type="ECO:0000313" key="7">
    <source>
        <dbReference type="EMBL" id="OHT12481.1"/>
    </source>
</evidence>
<dbReference type="Proteomes" id="UP000179807">
    <property type="component" value="Unassembled WGS sequence"/>
</dbReference>
<evidence type="ECO:0000313" key="8">
    <source>
        <dbReference type="Proteomes" id="UP000179807"/>
    </source>
</evidence>
<sequence>MIIPNYSFPLCSTGICLKENEDSLPDSPPFTLYIQPKKFICAEIGINDPNETELIDALLIQPNCILPMIDFLCFERTFMKKINILIDLLVELIGSSYHTIPSVLLSPIRKLKHEHEIVLEKLDKILKIHSSVCIIEFIETLTHSICIFEAHKSYNFQYMRVEEHIIQLSIEYQNKNNHDERLNPLIQDFKFPIIWQQFSSELAEVLIQNCPPSFDPQLNNSLKDFIKTNESLTAAFESIRKLEQISKLFLREPFPIVVNGRLFIREGKAIKQCRKVLSDRVIFLFSDIFVYAQVLAGKYTTPRAYRNCYIRIEPQTQNRLPTINFYAPRKSFTLLFRNIHERDSWADSINSVIIESRNHMIIPSYKEAPIWIPDNTAMRCLSCNKQFSVIIRKHHCRNCGGILCKKCLTYHAYMYNISMNKPVKVCEKCYNILIEDNKKHNESKLKNQPCDNDANNMINFSPISASSSSSSSETSEEEENNNDASILGYP</sequence>
<dbReference type="InterPro" id="IPR013083">
    <property type="entry name" value="Znf_RING/FYVE/PHD"/>
</dbReference>
<accession>A0A1J4KME9</accession>
<dbReference type="InterPro" id="IPR000306">
    <property type="entry name" value="Znf_FYVE"/>
</dbReference>
<dbReference type="VEuPathDB" id="TrichDB:TRFO_17632"/>
<evidence type="ECO:0000259" key="6">
    <source>
        <dbReference type="PROSITE" id="PS50178"/>
    </source>
</evidence>
<dbReference type="SUPFAM" id="SSF57903">
    <property type="entry name" value="FYVE/PHD zinc finger"/>
    <property type="match status" value="1"/>
</dbReference>
<dbReference type="RefSeq" id="XP_068365617.1">
    <property type="nucleotide sequence ID" value="XM_068499702.1"/>
</dbReference>
<dbReference type="Gene3D" id="3.30.40.10">
    <property type="entry name" value="Zinc/RING finger domain, C3HC4 (zinc finger)"/>
    <property type="match status" value="1"/>
</dbReference>
<evidence type="ECO:0000256" key="5">
    <source>
        <dbReference type="SAM" id="MobiDB-lite"/>
    </source>
</evidence>
<protein>
    <submittedName>
        <fullName evidence="7">FYVE zinc finger family protein</fullName>
    </submittedName>
</protein>
<dbReference type="Pfam" id="PF01363">
    <property type="entry name" value="FYVE"/>
    <property type="match status" value="1"/>
</dbReference>
<dbReference type="GO" id="GO:0035091">
    <property type="term" value="F:phosphatidylinositol binding"/>
    <property type="evidence" value="ECO:0007669"/>
    <property type="project" value="TreeGrafter"/>
</dbReference>
<dbReference type="SMART" id="SM00064">
    <property type="entry name" value="FYVE"/>
    <property type="match status" value="1"/>
</dbReference>
<evidence type="ECO:0000256" key="3">
    <source>
        <dbReference type="ARBA" id="ARBA00022833"/>
    </source>
</evidence>
<evidence type="ECO:0000256" key="1">
    <source>
        <dbReference type="ARBA" id="ARBA00022723"/>
    </source>
</evidence>
<dbReference type="GO" id="GO:0008270">
    <property type="term" value="F:zinc ion binding"/>
    <property type="evidence" value="ECO:0007669"/>
    <property type="project" value="UniProtKB-KW"/>
</dbReference>
<dbReference type="InterPro" id="IPR011993">
    <property type="entry name" value="PH-like_dom_sf"/>
</dbReference>
<reference evidence="7" key="1">
    <citation type="submission" date="2016-10" db="EMBL/GenBank/DDBJ databases">
        <authorList>
            <person name="Benchimol M."/>
            <person name="Almeida L.G."/>
            <person name="Vasconcelos A.T."/>
            <person name="Perreira-Neves A."/>
            <person name="Rosa I.A."/>
            <person name="Tasca T."/>
            <person name="Bogo M.R."/>
            <person name="de Souza W."/>
        </authorList>
    </citation>
    <scope>NUCLEOTIDE SEQUENCE [LARGE SCALE GENOMIC DNA]</scope>
    <source>
        <strain evidence="7">K</strain>
    </source>
</reference>
<keyword evidence="1" id="KW-0479">Metal-binding</keyword>
<organism evidence="7 8">
    <name type="scientific">Tritrichomonas foetus</name>
    <dbReference type="NCBI Taxonomy" id="1144522"/>
    <lineage>
        <taxon>Eukaryota</taxon>
        <taxon>Metamonada</taxon>
        <taxon>Parabasalia</taxon>
        <taxon>Tritrichomonadida</taxon>
        <taxon>Tritrichomonadidae</taxon>
        <taxon>Tritrichomonas</taxon>
    </lineage>
</organism>
<dbReference type="OrthoDB" id="70570at2759"/>
<comment type="caution">
    <text evidence="7">The sequence shown here is derived from an EMBL/GenBank/DDBJ whole genome shotgun (WGS) entry which is preliminary data.</text>
</comment>
<keyword evidence="8" id="KW-1185">Reference proteome</keyword>
<dbReference type="InterPro" id="IPR011011">
    <property type="entry name" value="Znf_FYVE_PHD"/>
</dbReference>
<gene>
    <name evidence="7" type="ORF">TRFO_17632</name>
</gene>
<dbReference type="EMBL" id="MLAK01000562">
    <property type="protein sequence ID" value="OHT12481.1"/>
    <property type="molecule type" value="Genomic_DNA"/>
</dbReference>
<dbReference type="Gene3D" id="2.30.29.30">
    <property type="entry name" value="Pleckstrin-homology domain (PH domain)/Phosphotyrosine-binding domain (PTB)"/>
    <property type="match status" value="1"/>
</dbReference>
<dbReference type="GeneID" id="94834406"/>
<evidence type="ECO:0000256" key="4">
    <source>
        <dbReference type="PROSITE-ProRule" id="PRU00091"/>
    </source>
</evidence>
<dbReference type="InterPro" id="IPR017455">
    <property type="entry name" value="Znf_FYVE-rel"/>
</dbReference>